<comment type="caution">
    <text evidence="7">The sequence shown here is derived from an EMBL/GenBank/DDBJ whole genome shotgun (WGS) entry which is preliminary data.</text>
</comment>
<protein>
    <recommendedName>
        <fullName evidence="6">O-antigen ligase-related domain-containing protein</fullName>
    </recommendedName>
</protein>
<evidence type="ECO:0000256" key="2">
    <source>
        <dbReference type="ARBA" id="ARBA00022692"/>
    </source>
</evidence>
<evidence type="ECO:0000256" key="1">
    <source>
        <dbReference type="ARBA" id="ARBA00004141"/>
    </source>
</evidence>
<feature type="transmembrane region" description="Helical" evidence="5">
    <location>
        <begin position="274"/>
        <end position="291"/>
    </location>
</feature>
<feature type="transmembrane region" description="Helical" evidence="5">
    <location>
        <begin position="410"/>
        <end position="430"/>
    </location>
</feature>
<feature type="domain" description="O-antigen ligase-related" evidence="6">
    <location>
        <begin position="280"/>
        <end position="415"/>
    </location>
</feature>
<evidence type="ECO:0000259" key="6">
    <source>
        <dbReference type="Pfam" id="PF04932"/>
    </source>
</evidence>
<keyword evidence="4 5" id="KW-0472">Membrane</keyword>
<dbReference type="InterPro" id="IPR007016">
    <property type="entry name" value="O-antigen_ligase-rel_domated"/>
</dbReference>
<evidence type="ECO:0000256" key="4">
    <source>
        <dbReference type="ARBA" id="ARBA00023136"/>
    </source>
</evidence>
<feature type="transmembrane region" description="Helical" evidence="5">
    <location>
        <begin position="50"/>
        <end position="66"/>
    </location>
</feature>
<evidence type="ECO:0000256" key="5">
    <source>
        <dbReference type="SAM" id="Phobius"/>
    </source>
</evidence>
<dbReference type="PANTHER" id="PTHR37422:SF13">
    <property type="entry name" value="LIPOPOLYSACCHARIDE BIOSYNTHESIS PROTEIN PA4999-RELATED"/>
    <property type="match status" value="1"/>
</dbReference>
<accession>A0A2H0BUW0</accession>
<comment type="subcellular location">
    <subcellularLocation>
        <location evidence="1">Membrane</location>
        <topology evidence="1">Multi-pass membrane protein</topology>
    </subcellularLocation>
</comment>
<feature type="transmembrane region" description="Helical" evidence="5">
    <location>
        <begin position="23"/>
        <end position="44"/>
    </location>
</feature>
<feature type="transmembrane region" description="Helical" evidence="5">
    <location>
        <begin position="322"/>
        <end position="341"/>
    </location>
</feature>
<organism evidence="7 8">
    <name type="scientific">Candidatus Uhrbacteria bacterium CG22_combo_CG10-13_8_21_14_all_47_17</name>
    <dbReference type="NCBI Taxonomy" id="1975041"/>
    <lineage>
        <taxon>Bacteria</taxon>
        <taxon>Candidatus Uhriibacteriota</taxon>
    </lineage>
</organism>
<reference evidence="7 8" key="1">
    <citation type="submission" date="2017-09" db="EMBL/GenBank/DDBJ databases">
        <title>Depth-based differentiation of microbial function through sediment-hosted aquifers and enrichment of novel symbionts in the deep terrestrial subsurface.</title>
        <authorList>
            <person name="Probst A.J."/>
            <person name="Ladd B."/>
            <person name="Jarett J.K."/>
            <person name="Geller-Mcgrath D.E."/>
            <person name="Sieber C.M."/>
            <person name="Emerson J.B."/>
            <person name="Anantharaman K."/>
            <person name="Thomas B.C."/>
            <person name="Malmstrom R."/>
            <person name="Stieglmeier M."/>
            <person name="Klingl A."/>
            <person name="Woyke T."/>
            <person name="Ryan C.M."/>
            <person name="Banfield J.F."/>
        </authorList>
    </citation>
    <scope>NUCLEOTIDE SEQUENCE [LARGE SCALE GENOMIC DNA]</scope>
    <source>
        <strain evidence="7">CG22_combo_CG10-13_8_21_14_all_47_17</strain>
    </source>
</reference>
<evidence type="ECO:0000313" key="7">
    <source>
        <dbReference type="EMBL" id="PIP60778.1"/>
    </source>
</evidence>
<dbReference type="Pfam" id="PF04932">
    <property type="entry name" value="Wzy_C"/>
    <property type="match status" value="1"/>
</dbReference>
<sequence length="499" mass="55359">MSQSSSVTTVDAERRFWKQAISALPRITWGLFLLIAVTMASIAVGAQTNVIFLVGAFVAVVLAWSFPYESFYIASAGGLLLGLLVSVSTGDFQFGSRVFGGSIDVTVGELAAAAVIVAWALRMLLLWRGRRDTNWKPWLPLALPFAALVGAQVLSVFSPTHPDILLVLKYALRPVAWVYIVSVALTVNFVRSRRRLKTLLLILTFMGVFFAFDGFRALFQFGLEFSFQRAQPLFQIFNLNPLGGNHNALAQMMLLGAPAALAFAALTKEREAKWLAWGAACFMGVIALLTFARSAWISFAVMLILLASTIWKSWVREHKVKVIAALILLLPLAAYMIGFSLSDEVKGSTDARTVLSDIALFMFRESPVVGFGVGTFVQQVGKTYAYVVEFSTPRDSHGVIQKVAAETGTLGLLAFTWLMVAIYTYTRRFWRKMRRTGNEAQAYMYLVAALLGAFVYQLFDTTYWTPRLWLPVGLVLAVGQLFSREHEERDPDFLHISHG</sequence>
<dbReference type="AlphaFoldDB" id="A0A2H0BUW0"/>
<feature type="transmembrane region" description="Helical" evidence="5">
    <location>
        <begin position="170"/>
        <end position="190"/>
    </location>
</feature>
<name>A0A2H0BUW0_9BACT</name>
<dbReference type="GO" id="GO:0016020">
    <property type="term" value="C:membrane"/>
    <property type="evidence" value="ECO:0007669"/>
    <property type="project" value="UniProtKB-SubCell"/>
</dbReference>
<proteinExistence type="predicted"/>
<dbReference type="PANTHER" id="PTHR37422">
    <property type="entry name" value="TEICHURONIC ACID BIOSYNTHESIS PROTEIN TUAE"/>
    <property type="match status" value="1"/>
</dbReference>
<feature type="transmembrane region" description="Helical" evidence="5">
    <location>
        <begin position="199"/>
        <end position="219"/>
    </location>
</feature>
<feature type="transmembrane region" description="Helical" evidence="5">
    <location>
        <begin position="71"/>
        <end position="90"/>
    </location>
</feature>
<feature type="transmembrane region" description="Helical" evidence="5">
    <location>
        <begin position="297"/>
        <end position="315"/>
    </location>
</feature>
<evidence type="ECO:0000256" key="3">
    <source>
        <dbReference type="ARBA" id="ARBA00022989"/>
    </source>
</evidence>
<keyword evidence="2 5" id="KW-0812">Transmembrane</keyword>
<keyword evidence="3 5" id="KW-1133">Transmembrane helix</keyword>
<dbReference type="Proteomes" id="UP000231581">
    <property type="component" value="Unassembled WGS sequence"/>
</dbReference>
<feature type="transmembrane region" description="Helical" evidence="5">
    <location>
        <begin position="442"/>
        <end position="459"/>
    </location>
</feature>
<dbReference type="EMBL" id="PCSZ01000031">
    <property type="protein sequence ID" value="PIP60778.1"/>
    <property type="molecule type" value="Genomic_DNA"/>
</dbReference>
<gene>
    <name evidence="7" type="ORF">COX00_01345</name>
</gene>
<feature type="transmembrane region" description="Helical" evidence="5">
    <location>
        <begin position="110"/>
        <end position="127"/>
    </location>
</feature>
<feature type="transmembrane region" description="Helical" evidence="5">
    <location>
        <begin position="248"/>
        <end position="267"/>
    </location>
</feature>
<evidence type="ECO:0000313" key="8">
    <source>
        <dbReference type="Proteomes" id="UP000231581"/>
    </source>
</evidence>
<dbReference type="InterPro" id="IPR051533">
    <property type="entry name" value="WaaL-like"/>
</dbReference>
<feature type="transmembrane region" description="Helical" evidence="5">
    <location>
        <begin position="139"/>
        <end position="158"/>
    </location>
</feature>